<comment type="caution">
    <text evidence="1">The sequence shown here is derived from an EMBL/GenBank/DDBJ whole genome shotgun (WGS) entry which is preliminary data.</text>
</comment>
<proteinExistence type="predicted"/>
<dbReference type="AlphaFoldDB" id="A0A4Z2IRA1"/>
<dbReference type="EMBL" id="SRLO01000054">
    <property type="protein sequence ID" value="TNN80530.1"/>
    <property type="molecule type" value="Genomic_DNA"/>
</dbReference>
<dbReference type="Proteomes" id="UP000314294">
    <property type="component" value="Unassembled WGS sequence"/>
</dbReference>
<organism evidence="1 2">
    <name type="scientific">Liparis tanakae</name>
    <name type="common">Tanaka's snailfish</name>
    <dbReference type="NCBI Taxonomy" id="230148"/>
    <lineage>
        <taxon>Eukaryota</taxon>
        <taxon>Metazoa</taxon>
        <taxon>Chordata</taxon>
        <taxon>Craniata</taxon>
        <taxon>Vertebrata</taxon>
        <taxon>Euteleostomi</taxon>
        <taxon>Actinopterygii</taxon>
        <taxon>Neopterygii</taxon>
        <taxon>Teleostei</taxon>
        <taxon>Neoteleostei</taxon>
        <taxon>Acanthomorphata</taxon>
        <taxon>Eupercaria</taxon>
        <taxon>Perciformes</taxon>
        <taxon>Cottioidei</taxon>
        <taxon>Cottales</taxon>
        <taxon>Liparidae</taxon>
        <taxon>Liparis</taxon>
    </lineage>
</organism>
<sequence>MALQVDNIESLLLEADEELYRMETTVGEPTNHNRDEFIKHLLSGTKKLTPKFALANENIISHIIKCSTGILHLSLGKCDIDTNPNPKSLFENIFEIFRTISLLIGNGTGDNVLIRHPLGNIYQSRSFCLAQMLQYR</sequence>
<evidence type="ECO:0000313" key="2">
    <source>
        <dbReference type="Proteomes" id="UP000314294"/>
    </source>
</evidence>
<dbReference type="OrthoDB" id="2121937at2759"/>
<reference evidence="1 2" key="1">
    <citation type="submission" date="2019-03" db="EMBL/GenBank/DDBJ databases">
        <title>First draft genome of Liparis tanakae, snailfish: a comprehensive survey of snailfish specific genes.</title>
        <authorList>
            <person name="Kim W."/>
            <person name="Song I."/>
            <person name="Jeong J.-H."/>
            <person name="Kim D."/>
            <person name="Kim S."/>
            <person name="Ryu S."/>
            <person name="Song J.Y."/>
            <person name="Lee S.K."/>
        </authorList>
    </citation>
    <scope>NUCLEOTIDE SEQUENCE [LARGE SCALE GENOMIC DNA]</scope>
    <source>
        <tissue evidence="1">Muscle</tissue>
    </source>
</reference>
<gene>
    <name evidence="1" type="ORF">EYF80_009269</name>
</gene>
<name>A0A4Z2IRA1_9TELE</name>
<accession>A0A4Z2IRA1</accession>
<evidence type="ECO:0000313" key="1">
    <source>
        <dbReference type="EMBL" id="TNN80530.1"/>
    </source>
</evidence>
<protein>
    <submittedName>
        <fullName evidence="1">Uncharacterized protein</fullName>
    </submittedName>
</protein>
<keyword evidence="2" id="KW-1185">Reference proteome</keyword>